<sequence>MSYRANREAYIFLTKLIQRAGLRRSDFLHRLADYGYPISDDDLTNWGRSGRQFPRNWTLLRAMITILRDPKLAQPCTVSEALHFFSLVEMPFSELHNIATLFPLQEFIPAIEHYLPFKFILIEGDYLVVEQSGP</sequence>
<dbReference type="HOGENOM" id="CLU_1892449_0_0_0"/>
<evidence type="ECO:0000313" key="2">
    <source>
        <dbReference type="Proteomes" id="UP000002508"/>
    </source>
</evidence>
<gene>
    <name evidence="1" type="ordered locus">Cagg_3575</name>
</gene>
<proteinExistence type="predicted"/>
<organism evidence="1 2">
    <name type="scientific">Chloroflexus aggregans (strain MD-66 / DSM 9485)</name>
    <dbReference type="NCBI Taxonomy" id="326427"/>
    <lineage>
        <taxon>Bacteria</taxon>
        <taxon>Bacillati</taxon>
        <taxon>Chloroflexota</taxon>
        <taxon>Chloroflexia</taxon>
        <taxon>Chloroflexales</taxon>
        <taxon>Chloroflexineae</taxon>
        <taxon>Chloroflexaceae</taxon>
        <taxon>Chloroflexus</taxon>
    </lineage>
</organism>
<keyword evidence="2" id="KW-1185">Reference proteome</keyword>
<dbReference type="STRING" id="326427.Cagg_3575"/>
<name>B8G9R0_CHLAD</name>
<accession>B8G9R0</accession>
<dbReference type="OrthoDB" id="9897077at2"/>
<dbReference type="RefSeq" id="WP_015942259.1">
    <property type="nucleotide sequence ID" value="NC_011831.1"/>
</dbReference>
<reference evidence="1" key="1">
    <citation type="submission" date="2008-12" db="EMBL/GenBank/DDBJ databases">
        <title>Complete sequence of Chloroflexus aggregans DSM 9485.</title>
        <authorList>
            <consortium name="US DOE Joint Genome Institute"/>
            <person name="Lucas S."/>
            <person name="Copeland A."/>
            <person name="Lapidus A."/>
            <person name="Glavina del Rio T."/>
            <person name="Dalin E."/>
            <person name="Tice H."/>
            <person name="Pitluck S."/>
            <person name="Foster B."/>
            <person name="Larimer F."/>
            <person name="Land M."/>
            <person name="Hauser L."/>
            <person name="Kyrpides N."/>
            <person name="Mikhailova N."/>
            <person name="Bryant D."/>
            <person name="Richardson P."/>
        </authorList>
    </citation>
    <scope>NUCLEOTIDE SEQUENCE</scope>
    <source>
        <strain evidence="1">DSM 9485</strain>
    </source>
</reference>
<dbReference type="KEGG" id="cag:Cagg_3575"/>
<dbReference type="Proteomes" id="UP000002508">
    <property type="component" value="Chromosome"/>
</dbReference>
<dbReference type="AlphaFoldDB" id="B8G9R0"/>
<protein>
    <submittedName>
        <fullName evidence="1">Uncharacterized protein</fullName>
    </submittedName>
</protein>
<dbReference type="EMBL" id="CP001337">
    <property type="protein sequence ID" value="ACL26413.1"/>
    <property type="molecule type" value="Genomic_DNA"/>
</dbReference>
<evidence type="ECO:0000313" key="1">
    <source>
        <dbReference type="EMBL" id="ACL26413.1"/>
    </source>
</evidence>